<name>A0AAW9KKU3_9ACTO</name>
<reference evidence="3 4" key="1">
    <citation type="submission" date="2023-06" db="EMBL/GenBank/DDBJ databases">
        <title>Actinomyces orist ORNL 0101 HMT-893 genome.</title>
        <authorList>
            <person name="Johnston C.D."/>
            <person name="Chen T."/>
            <person name="Dewhirst F.E."/>
        </authorList>
    </citation>
    <scope>NUCLEOTIDE SEQUENCE [LARGE SCALE GENOMIC DNA]</scope>
    <source>
        <strain evidence="3 4">ORNL 0101</strain>
    </source>
</reference>
<dbReference type="AlphaFoldDB" id="A0AAW9KKU3"/>
<feature type="domain" description="Antitoxin SocA-like Panacea" evidence="2">
    <location>
        <begin position="39"/>
        <end position="126"/>
    </location>
</feature>
<comment type="caution">
    <text evidence="3">The sequence shown here is derived from an EMBL/GenBank/DDBJ whole genome shotgun (WGS) entry which is preliminary data.</text>
</comment>
<feature type="region of interest" description="Disordered" evidence="1">
    <location>
        <begin position="119"/>
        <end position="138"/>
    </location>
</feature>
<evidence type="ECO:0000259" key="2">
    <source>
        <dbReference type="Pfam" id="PF13274"/>
    </source>
</evidence>
<keyword evidence="4" id="KW-1185">Reference proteome</keyword>
<dbReference type="RefSeq" id="WP_322912470.1">
    <property type="nucleotide sequence ID" value="NZ_JAXBCZ010000001.1"/>
</dbReference>
<dbReference type="Pfam" id="PF13274">
    <property type="entry name" value="SocA_Panacea"/>
    <property type="match status" value="1"/>
</dbReference>
<organism evidence="3 4">
    <name type="scientific">Actinomyces oris</name>
    <dbReference type="NCBI Taxonomy" id="544580"/>
    <lineage>
        <taxon>Bacteria</taxon>
        <taxon>Bacillati</taxon>
        <taxon>Actinomycetota</taxon>
        <taxon>Actinomycetes</taxon>
        <taxon>Actinomycetales</taxon>
        <taxon>Actinomycetaceae</taxon>
        <taxon>Actinomyces</taxon>
    </lineage>
</organism>
<evidence type="ECO:0000256" key="1">
    <source>
        <dbReference type="SAM" id="MobiDB-lite"/>
    </source>
</evidence>
<evidence type="ECO:0000313" key="3">
    <source>
        <dbReference type="EMBL" id="MEA1305036.1"/>
    </source>
</evidence>
<gene>
    <name evidence="3" type="ORF">QU665_08150</name>
</gene>
<dbReference type="Proteomes" id="UP001289581">
    <property type="component" value="Unassembled WGS sequence"/>
</dbReference>
<dbReference type="EMBL" id="JAXBCZ010000001">
    <property type="protein sequence ID" value="MEA1305036.1"/>
    <property type="molecule type" value="Genomic_DNA"/>
</dbReference>
<accession>A0AAW9KKU3</accession>
<proteinExistence type="predicted"/>
<evidence type="ECO:0000313" key="4">
    <source>
        <dbReference type="Proteomes" id="UP001289581"/>
    </source>
</evidence>
<sequence length="194" mass="21800">MTTSFRNHTHTTVNASSEILATTRLLRELDPSADSMKTQKLLYFIQGSYLAQTGKPLFPESPQAWTYGPVYPRIYFDIRDNRGATKYADTSILTNGQRELITAVVEKFKGISASSLMKKTHEPGPWTEARAGLPNGNPSQKRITHQSMMRHFSRPGMAIVSPHTCSESRWDELPEGLMESEENRWAGLLARLAS</sequence>
<dbReference type="InterPro" id="IPR025272">
    <property type="entry name" value="SocA_Panacea"/>
</dbReference>
<protein>
    <submittedName>
        <fullName evidence="3">DUF4065 domain-containing protein</fullName>
    </submittedName>
</protein>